<evidence type="ECO:0000313" key="2">
    <source>
        <dbReference type="EMBL" id="SBW06730.1"/>
    </source>
</evidence>
<dbReference type="InterPro" id="IPR001075">
    <property type="entry name" value="NIF_FeS_clus_asmbl_NifU_C"/>
</dbReference>
<protein>
    <submittedName>
        <fullName evidence="2">Nitrogen fixation protein NifU</fullName>
    </submittedName>
</protein>
<evidence type="ECO:0000259" key="1">
    <source>
        <dbReference type="Pfam" id="PF01106"/>
    </source>
</evidence>
<dbReference type="Gene3D" id="3.30.300.130">
    <property type="entry name" value="Fe-S cluster assembly (FSCA)"/>
    <property type="match status" value="1"/>
</dbReference>
<dbReference type="AlphaFoldDB" id="A0A212K4R8"/>
<dbReference type="SUPFAM" id="SSF117916">
    <property type="entry name" value="Fe-S cluster assembly (FSCA) domain-like"/>
    <property type="match status" value="1"/>
</dbReference>
<dbReference type="GO" id="GO:0016226">
    <property type="term" value="P:iron-sulfur cluster assembly"/>
    <property type="evidence" value="ECO:0007669"/>
    <property type="project" value="InterPro"/>
</dbReference>
<sequence>MTVFAAAVPGIDSPPPRDDAARRALIEKTLDEIRPRLVRDGGDLALVAIRGRDVYVKMSGACAHCQLAAITLGGIQHRLMTALKTVVRVLPADLLEDDA</sequence>
<dbReference type="GO" id="GO:0005506">
    <property type="term" value="F:iron ion binding"/>
    <property type="evidence" value="ECO:0007669"/>
    <property type="project" value="InterPro"/>
</dbReference>
<proteinExistence type="predicted"/>
<reference evidence="2" key="1">
    <citation type="submission" date="2016-04" db="EMBL/GenBank/DDBJ databases">
        <authorList>
            <person name="Evans L.H."/>
            <person name="Alamgir A."/>
            <person name="Owens N."/>
            <person name="Weber N.D."/>
            <person name="Virtaneva K."/>
            <person name="Barbian K."/>
            <person name="Babar A."/>
            <person name="Rosenke K."/>
        </authorList>
    </citation>
    <scope>NUCLEOTIDE SEQUENCE</scope>
    <source>
        <strain evidence="2">86</strain>
    </source>
</reference>
<feature type="domain" description="NIF system FeS cluster assembly NifU C-terminal" evidence="1">
    <location>
        <begin position="26"/>
        <end position="89"/>
    </location>
</feature>
<gene>
    <name evidence="2" type="ORF">KL86APRO_12145</name>
</gene>
<accession>A0A212K4R8</accession>
<dbReference type="Pfam" id="PF01106">
    <property type="entry name" value="NifU"/>
    <property type="match status" value="1"/>
</dbReference>
<organism evidence="2">
    <name type="scientific">uncultured Alphaproteobacteria bacterium</name>
    <dbReference type="NCBI Taxonomy" id="91750"/>
    <lineage>
        <taxon>Bacteria</taxon>
        <taxon>Pseudomonadati</taxon>
        <taxon>Pseudomonadota</taxon>
        <taxon>Alphaproteobacteria</taxon>
        <taxon>environmental samples</taxon>
    </lineage>
</organism>
<dbReference type="EMBL" id="FLUO01000001">
    <property type="protein sequence ID" value="SBW06730.1"/>
    <property type="molecule type" value="Genomic_DNA"/>
</dbReference>
<name>A0A212K4R8_9PROT</name>
<dbReference type="GO" id="GO:0051536">
    <property type="term" value="F:iron-sulfur cluster binding"/>
    <property type="evidence" value="ECO:0007669"/>
    <property type="project" value="InterPro"/>
</dbReference>
<dbReference type="InterPro" id="IPR034904">
    <property type="entry name" value="FSCA_dom_sf"/>
</dbReference>